<dbReference type="EMBL" id="CM008048">
    <property type="protein sequence ID" value="PVH61413.1"/>
    <property type="molecule type" value="Genomic_DNA"/>
</dbReference>
<dbReference type="Proteomes" id="UP000243499">
    <property type="component" value="Chromosome 3"/>
</dbReference>
<sequence>MHQNSGVVVNYAQRRSTGYLSRRIIPSNILGARSRCRTTHWASTRCAPRGSGRTRRRGREPRGEWGFGGRRGSGEAMRAIGTRPQVEEDGTRTKRGKRVKEN</sequence>
<gene>
    <name evidence="2" type="ORF">PAHAL_3G031500</name>
</gene>
<organism evidence="2">
    <name type="scientific">Panicum hallii</name>
    <dbReference type="NCBI Taxonomy" id="206008"/>
    <lineage>
        <taxon>Eukaryota</taxon>
        <taxon>Viridiplantae</taxon>
        <taxon>Streptophyta</taxon>
        <taxon>Embryophyta</taxon>
        <taxon>Tracheophyta</taxon>
        <taxon>Spermatophyta</taxon>
        <taxon>Magnoliopsida</taxon>
        <taxon>Liliopsida</taxon>
        <taxon>Poales</taxon>
        <taxon>Poaceae</taxon>
        <taxon>PACMAD clade</taxon>
        <taxon>Panicoideae</taxon>
        <taxon>Panicodae</taxon>
        <taxon>Paniceae</taxon>
        <taxon>Panicinae</taxon>
        <taxon>Panicum</taxon>
        <taxon>Panicum sect. Panicum</taxon>
    </lineage>
</organism>
<protein>
    <submittedName>
        <fullName evidence="2">Uncharacterized protein</fullName>
    </submittedName>
</protein>
<feature type="region of interest" description="Disordered" evidence="1">
    <location>
        <begin position="42"/>
        <end position="102"/>
    </location>
</feature>
<name>A0A2T8KGV3_9POAL</name>
<proteinExistence type="predicted"/>
<reference evidence="2" key="1">
    <citation type="submission" date="2018-04" db="EMBL/GenBank/DDBJ databases">
        <title>WGS assembly of Panicum hallii.</title>
        <authorList>
            <person name="Lovell J."/>
            <person name="Jenkins J."/>
            <person name="Lowry D."/>
            <person name="Mamidi S."/>
            <person name="Sreedasyam A."/>
            <person name="Weng X."/>
            <person name="Barry K."/>
            <person name="Bonette J."/>
            <person name="Campitelli B."/>
            <person name="Daum C."/>
            <person name="Gordon S."/>
            <person name="Gould B."/>
            <person name="Lipzen A."/>
            <person name="Macqueen A."/>
            <person name="Palacio-Mejia J."/>
            <person name="Plott C."/>
            <person name="Shakirov E."/>
            <person name="Shu S."/>
            <person name="Yoshinaga Y."/>
            <person name="Zane M."/>
            <person name="Rokhsar D."/>
            <person name="Grimwood J."/>
            <person name="Schmutz J."/>
            <person name="Juenger T."/>
        </authorList>
    </citation>
    <scope>NUCLEOTIDE SEQUENCE [LARGE SCALE GENOMIC DNA]</scope>
    <source>
        <strain evidence="2">FIL2</strain>
    </source>
</reference>
<evidence type="ECO:0000256" key="1">
    <source>
        <dbReference type="SAM" id="MobiDB-lite"/>
    </source>
</evidence>
<evidence type="ECO:0000313" key="2">
    <source>
        <dbReference type="EMBL" id="PVH61413.1"/>
    </source>
</evidence>
<dbReference type="Gramene" id="PVH61413">
    <property type="protein sequence ID" value="PVH61413"/>
    <property type="gene ID" value="PAHAL_3G031500"/>
</dbReference>
<accession>A0A2T8KGV3</accession>
<feature type="compositionally biased region" description="Basic residues" evidence="1">
    <location>
        <begin position="93"/>
        <end position="102"/>
    </location>
</feature>
<dbReference type="AlphaFoldDB" id="A0A2T8KGV3"/>